<dbReference type="AlphaFoldDB" id="A0A8T8SEW0"/>
<accession>A0A8T8SEW0</accession>
<dbReference type="Proteomes" id="UP000077671">
    <property type="component" value="Unassembled WGS sequence"/>
</dbReference>
<reference evidence="2" key="2">
    <citation type="journal article" date="2019" name="IMA Fungus">
        <title>Genome sequencing and comparison of five Tilletia species to identify candidate genes for the detection of regulated species infecting wheat.</title>
        <authorList>
            <person name="Nguyen H.D.T."/>
            <person name="Sultana T."/>
            <person name="Kesanakurti P."/>
            <person name="Hambleton S."/>
        </authorList>
    </citation>
    <scope>NUCLEOTIDE SEQUENCE</scope>
    <source>
        <strain evidence="2">DAOMC 238032</strain>
    </source>
</reference>
<name>A0A8T8SEW0_9BASI</name>
<evidence type="ECO:0000313" key="2">
    <source>
        <dbReference type="EMBL" id="KAE8238625.1"/>
    </source>
</evidence>
<feature type="region of interest" description="Disordered" evidence="1">
    <location>
        <begin position="86"/>
        <end position="107"/>
    </location>
</feature>
<comment type="caution">
    <text evidence="2">The sequence shown here is derived from an EMBL/GenBank/DDBJ whole genome shotgun (WGS) entry which is preliminary data.</text>
</comment>
<proteinExistence type="predicted"/>
<sequence>MAKRKQKKAQASGLHPASKKKGGPKDKSFAYSAISRVARATVNGQKGVAVGQFIWYPSYEPLWQCDNENEMAKAHTKLTRAEAAASKAGHAGPSVRNSIFHSRGPGKRIDRDARIKWAKSSPYRIGPQPALIRKGLETYHFIFDESLTDRIDQLLLLCGQPPSFPHREPIPGDPIIKWCKSIGSFATIRQRLTTTGSRPKMFADLSLGTTCWAPPDGRTP</sequence>
<evidence type="ECO:0000256" key="1">
    <source>
        <dbReference type="SAM" id="MobiDB-lite"/>
    </source>
</evidence>
<evidence type="ECO:0000313" key="3">
    <source>
        <dbReference type="Proteomes" id="UP000077671"/>
    </source>
</evidence>
<gene>
    <name evidence="2" type="ORF">A4X03_0g8817</name>
</gene>
<feature type="region of interest" description="Disordered" evidence="1">
    <location>
        <begin position="1"/>
        <end position="26"/>
    </location>
</feature>
<organism evidence="2 3">
    <name type="scientific">Tilletia caries</name>
    <name type="common">wheat bunt fungus</name>
    <dbReference type="NCBI Taxonomy" id="13290"/>
    <lineage>
        <taxon>Eukaryota</taxon>
        <taxon>Fungi</taxon>
        <taxon>Dikarya</taxon>
        <taxon>Basidiomycota</taxon>
        <taxon>Ustilaginomycotina</taxon>
        <taxon>Exobasidiomycetes</taxon>
        <taxon>Tilletiales</taxon>
        <taxon>Tilletiaceae</taxon>
        <taxon>Tilletia</taxon>
    </lineage>
</organism>
<dbReference type="EMBL" id="LWDD02002944">
    <property type="protein sequence ID" value="KAE8238625.1"/>
    <property type="molecule type" value="Genomic_DNA"/>
</dbReference>
<reference evidence="2" key="1">
    <citation type="submission" date="2016-04" db="EMBL/GenBank/DDBJ databases">
        <authorList>
            <person name="Nguyen H.D."/>
            <person name="Kesanakurti P."/>
            <person name="Cullis J."/>
            <person name="Levesque C.A."/>
            <person name="Hambleton S."/>
        </authorList>
    </citation>
    <scope>NUCLEOTIDE SEQUENCE</scope>
    <source>
        <strain evidence="2">DAOMC 238032</strain>
    </source>
</reference>
<protein>
    <submittedName>
        <fullName evidence="2">Uncharacterized protein</fullName>
    </submittedName>
</protein>